<keyword evidence="1" id="KW-0614">Plasmid</keyword>
<geneLocation type="plasmid" evidence="1 2">
    <name>pRahaq202</name>
</geneLocation>
<dbReference type="PANTHER" id="PTHR30565">
    <property type="entry name" value="PROTEIN YCIF"/>
    <property type="match status" value="1"/>
</dbReference>
<evidence type="ECO:0000313" key="1">
    <source>
        <dbReference type="EMBL" id="AEX54727.1"/>
    </source>
</evidence>
<dbReference type="InterPro" id="IPR010287">
    <property type="entry name" value="DUF892_YciF-like"/>
</dbReference>
<name>H2J2B0_RAHAC</name>
<dbReference type="InterPro" id="IPR012347">
    <property type="entry name" value="Ferritin-like"/>
</dbReference>
<protein>
    <submittedName>
        <fullName evidence="1">Uncharacterized protein</fullName>
    </submittedName>
</protein>
<accession>H2J2B0</accession>
<dbReference type="SUPFAM" id="SSF47240">
    <property type="entry name" value="Ferritin-like"/>
    <property type="match status" value="1"/>
</dbReference>
<dbReference type="HOGENOM" id="CLU_102561_0_0_6"/>
<dbReference type="InterPro" id="IPR047114">
    <property type="entry name" value="YciF"/>
</dbReference>
<dbReference type="OrthoDB" id="9795056at2"/>
<evidence type="ECO:0000313" key="2">
    <source>
        <dbReference type="Proteomes" id="UP000009010"/>
    </source>
</evidence>
<dbReference type="EMBL" id="CP003246">
    <property type="protein sequence ID" value="AEX54727.1"/>
    <property type="molecule type" value="Genomic_DNA"/>
</dbReference>
<organism evidence="1 2">
    <name type="scientific">Rahnella aquatilis (strain ATCC 33071 / DSM 4594 / JCM 1683 / NBRC 105701 / NCIMB 13365 / CIP 78.65)</name>
    <dbReference type="NCBI Taxonomy" id="745277"/>
    <lineage>
        <taxon>Bacteria</taxon>
        <taxon>Pseudomonadati</taxon>
        <taxon>Pseudomonadota</taxon>
        <taxon>Gammaproteobacteria</taxon>
        <taxon>Enterobacterales</taxon>
        <taxon>Yersiniaceae</taxon>
        <taxon>Rahnella</taxon>
    </lineage>
</organism>
<reference evidence="2" key="2">
    <citation type="submission" date="2012-01" db="EMBL/GenBank/DDBJ databases">
        <title>Complete sequence of plasmid 2 of Rahnella aquatilis CIP 78.65.</title>
        <authorList>
            <person name="Lucas S."/>
            <person name="Han J."/>
            <person name="Lapidus A."/>
            <person name="Cheng J.-F."/>
            <person name="Goodwin L."/>
            <person name="Pitluck S."/>
            <person name="Peters L."/>
            <person name="Ovchinnikova G."/>
            <person name="Held B."/>
            <person name="Detter J.C."/>
            <person name="Han C."/>
            <person name="Tapia R."/>
            <person name="Land M."/>
            <person name="Hauser L."/>
            <person name="Kyrpides N."/>
            <person name="Ivanova N."/>
            <person name="Pagani I."/>
            <person name="Sobecky P."/>
            <person name="Martinez R."/>
            <person name="Woyke T."/>
        </authorList>
    </citation>
    <scope>NUCLEOTIDE SEQUENCE [LARGE SCALE GENOMIC DNA]</scope>
    <source>
        <strain evidence="2">ATCC 33071 / DSM 4594 / JCM 1683 / NBRC 105701 / NCIMB 13365 / CIP 78.65</strain>
        <plasmid evidence="2">pRahaq202</plasmid>
    </source>
</reference>
<gene>
    <name evidence="1" type="ordered locus">Rahaq2_5018</name>
</gene>
<proteinExistence type="predicted"/>
<dbReference type="KEGG" id="raq:Rahaq2_5018"/>
<keyword evidence="2" id="KW-1185">Reference proteome</keyword>
<dbReference type="InterPro" id="IPR009078">
    <property type="entry name" value="Ferritin-like_SF"/>
</dbReference>
<dbReference type="AlphaFoldDB" id="H2J2B0"/>
<dbReference type="RefSeq" id="WP_014333836.1">
    <property type="nucleotide sequence ID" value="NC_016819.1"/>
</dbReference>
<dbReference type="eggNOG" id="COG3685">
    <property type="taxonomic scope" value="Bacteria"/>
</dbReference>
<dbReference type="Proteomes" id="UP000009010">
    <property type="component" value="Plasmid pRahaq202"/>
</dbReference>
<reference evidence="1 2" key="1">
    <citation type="journal article" date="2012" name="J. Bacteriol.">
        <title>Complete Genome Sequence of Rahnella aquatilis CIP 78.65.</title>
        <authorList>
            <person name="Martinez R.J."/>
            <person name="Bruce D."/>
            <person name="Detter C."/>
            <person name="Goodwin L.A."/>
            <person name="Han J."/>
            <person name="Han C.S."/>
            <person name="Held B."/>
            <person name="Land M.L."/>
            <person name="Mikhailova N."/>
            <person name="Nolan M."/>
            <person name="Pennacchio L."/>
            <person name="Pitluck S."/>
            <person name="Tapia R."/>
            <person name="Woyke T."/>
            <person name="Sobecky P.A."/>
        </authorList>
    </citation>
    <scope>NUCLEOTIDE SEQUENCE [LARGE SCALE GENOMIC DNA]</scope>
    <source>
        <strain evidence="2">ATCC 33071 / DSM 4594 / JCM 1683 / NBRC 105701 / NCIMB 13365 / CIP 78.65</strain>
        <plasmid evidence="1">pRahaq202</plasmid>
    </source>
</reference>
<dbReference type="Gene3D" id="1.20.1260.10">
    <property type="match status" value="1"/>
</dbReference>
<dbReference type="CDD" id="cd07909">
    <property type="entry name" value="YciF"/>
    <property type="match status" value="1"/>
</dbReference>
<dbReference type="Pfam" id="PF05974">
    <property type="entry name" value="DUF892"/>
    <property type="match status" value="1"/>
</dbReference>
<dbReference type="PATRIC" id="fig|745277.3.peg.4793"/>
<dbReference type="PANTHER" id="PTHR30565:SF9">
    <property type="entry name" value="PROTEIN YCIF"/>
    <property type="match status" value="1"/>
</dbReference>
<sequence length="162" mass="17808">MAITTLKDLFIHDLSDVYSAERQITKALPKMARAATDPKLAEAFKLHLEETQGQIERLDQVVESNDDLRIKRMKCHALEGLVAEAQELIDSVEKGEVLDAGLIGAAQKVEHYEIATYGTLVAMAKKLGYTDAAKLLHETLEEEKSTDEKLTVLAESGQASKG</sequence>